<name>A0A437QWH4_9PROT</name>
<dbReference type="OrthoDB" id="6193186at2"/>
<evidence type="ECO:0000313" key="3">
    <source>
        <dbReference type="Proteomes" id="UP000287447"/>
    </source>
</evidence>
<dbReference type="RefSeq" id="WP_127764251.1">
    <property type="nucleotide sequence ID" value="NZ_SADE01000001.1"/>
</dbReference>
<dbReference type="Proteomes" id="UP000287447">
    <property type="component" value="Unassembled WGS sequence"/>
</dbReference>
<dbReference type="AlphaFoldDB" id="A0A437QWH4"/>
<evidence type="ECO:0000256" key="1">
    <source>
        <dbReference type="SAM" id="SignalP"/>
    </source>
</evidence>
<dbReference type="Gene3D" id="3.40.190.10">
    <property type="entry name" value="Periplasmic binding protein-like II"/>
    <property type="match status" value="2"/>
</dbReference>
<protein>
    <recommendedName>
        <fullName evidence="4">Transporter substrate-binding domain-containing protein</fullName>
    </recommendedName>
</protein>
<evidence type="ECO:0000313" key="2">
    <source>
        <dbReference type="EMBL" id="RVU38880.1"/>
    </source>
</evidence>
<feature type="chain" id="PRO_5019196550" description="Transporter substrate-binding domain-containing protein" evidence="1">
    <location>
        <begin position="26"/>
        <end position="272"/>
    </location>
</feature>
<gene>
    <name evidence="2" type="ORF">EOI86_06335</name>
</gene>
<comment type="caution">
    <text evidence="2">The sequence shown here is derived from an EMBL/GenBank/DDBJ whole genome shotgun (WGS) entry which is preliminary data.</text>
</comment>
<proteinExistence type="predicted"/>
<keyword evidence="1" id="KW-0732">Signal</keyword>
<keyword evidence="3" id="KW-1185">Reference proteome</keyword>
<evidence type="ECO:0008006" key="4">
    <source>
        <dbReference type="Google" id="ProtNLM"/>
    </source>
</evidence>
<reference evidence="3" key="1">
    <citation type="submission" date="2019-01" db="EMBL/GenBank/DDBJ databases">
        <title>Gri0909 isolated from a small marine red alga.</title>
        <authorList>
            <person name="Kim J."/>
            <person name="Jeong S.E."/>
            <person name="Jeon C.O."/>
        </authorList>
    </citation>
    <scope>NUCLEOTIDE SEQUENCE [LARGE SCALE GENOMIC DNA]</scope>
    <source>
        <strain evidence="3">Gri0909</strain>
    </source>
</reference>
<dbReference type="EMBL" id="SADE01000001">
    <property type="protein sequence ID" value="RVU38880.1"/>
    <property type="molecule type" value="Genomic_DNA"/>
</dbReference>
<dbReference type="SUPFAM" id="SSF53850">
    <property type="entry name" value="Periplasmic binding protein-like II"/>
    <property type="match status" value="1"/>
</dbReference>
<feature type="signal peptide" evidence="1">
    <location>
        <begin position="1"/>
        <end position="25"/>
    </location>
</feature>
<sequence>MRLSANLRLAITFFFGMVMFATTSATVSGEEQPTLILATIEGSDGVRIRSENGQLISDNPGYYPLLAAKAADICGAKVEFKFMPWKRALESVKAGRVSAAFASSFKEERAVYGVYPRINGTLDPSRAQRVYAYHFYAKKNRPEAKEGWRKTIGDALVGVERDASIIPMLKELGAKPYENSQYDILLKMLVNGRFPFVVGIADNFDPVVKADETLSAQVVRLEPALEVRTGYVMFGKAFYEANRNLVECFWDESARISKTQWYRDVVRQHYSQ</sequence>
<accession>A0A437QWH4</accession>
<organism evidence="2 3">
    <name type="scientific">Hwanghaeella grinnelliae</name>
    <dbReference type="NCBI Taxonomy" id="2500179"/>
    <lineage>
        <taxon>Bacteria</taxon>
        <taxon>Pseudomonadati</taxon>
        <taxon>Pseudomonadota</taxon>
        <taxon>Alphaproteobacteria</taxon>
        <taxon>Rhodospirillales</taxon>
        <taxon>Rhodospirillaceae</taxon>
        <taxon>Hwanghaeella</taxon>
    </lineage>
</organism>